<keyword evidence="3" id="KW-1185">Reference proteome</keyword>
<sequence>MPRSQSLLETRHMKREREAERAAHILYPKDAKRPNPTLHAVLNNWVYRADSSRRCSGEAMRRELVKHDILPPSQCTNKTWLMPPLLSEQKSSERGREQSITFAAEWRRLAVHHHPARILTQAADAQGPLTPLAWTPAWPSGASRVGASHSSLPPARPPASSPACKTRPSTEAFGPASRLPLLPPHLPSANSELSPAQDRTSGTLTSQHAVVVQNQLICTMGS</sequence>
<evidence type="ECO:0000256" key="1">
    <source>
        <dbReference type="SAM" id="MobiDB-lite"/>
    </source>
</evidence>
<feature type="compositionally biased region" description="Polar residues" evidence="1">
    <location>
        <begin position="188"/>
        <end position="206"/>
    </location>
</feature>
<feature type="region of interest" description="Disordered" evidence="1">
    <location>
        <begin position="143"/>
        <end position="206"/>
    </location>
</feature>
<proteinExistence type="predicted"/>
<organism evidence="2 3">
    <name type="scientific">Scomber scombrus</name>
    <name type="common">Atlantic mackerel</name>
    <name type="synonym">Scomber vernalis</name>
    <dbReference type="NCBI Taxonomy" id="13677"/>
    <lineage>
        <taxon>Eukaryota</taxon>
        <taxon>Metazoa</taxon>
        <taxon>Chordata</taxon>
        <taxon>Craniata</taxon>
        <taxon>Vertebrata</taxon>
        <taxon>Euteleostomi</taxon>
        <taxon>Actinopterygii</taxon>
        <taxon>Neopterygii</taxon>
        <taxon>Teleostei</taxon>
        <taxon>Neoteleostei</taxon>
        <taxon>Acanthomorphata</taxon>
        <taxon>Pelagiaria</taxon>
        <taxon>Scombriformes</taxon>
        <taxon>Scombridae</taxon>
        <taxon>Scomber</taxon>
    </lineage>
</organism>
<reference evidence="2 3" key="1">
    <citation type="submission" date="2024-01" db="EMBL/GenBank/DDBJ databases">
        <authorList>
            <person name="Alioto T."/>
            <person name="Alioto T."/>
            <person name="Gomez Garrido J."/>
        </authorList>
    </citation>
    <scope>NUCLEOTIDE SEQUENCE [LARGE SCALE GENOMIC DNA]</scope>
</reference>
<dbReference type="Proteomes" id="UP001314229">
    <property type="component" value="Unassembled WGS sequence"/>
</dbReference>
<name>A0AAV1MZ36_SCOSC</name>
<comment type="caution">
    <text evidence="2">The sequence shown here is derived from an EMBL/GenBank/DDBJ whole genome shotgun (WGS) entry which is preliminary data.</text>
</comment>
<dbReference type="AlphaFoldDB" id="A0AAV1MZ36"/>
<protein>
    <submittedName>
        <fullName evidence="2">Uncharacterized protein</fullName>
    </submittedName>
</protein>
<evidence type="ECO:0000313" key="3">
    <source>
        <dbReference type="Proteomes" id="UP001314229"/>
    </source>
</evidence>
<evidence type="ECO:0000313" key="2">
    <source>
        <dbReference type="EMBL" id="CAK6952033.1"/>
    </source>
</evidence>
<accession>A0AAV1MZ36</accession>
<gene>
    <name evidence="2" type="ORF">FSCOSCO3_A033459</name>
</gene>
<dbReference type="EMBL" id="CAWUFR010000008">
    <property type="protein sequence ID" value="CAK6952033.1"/>
    <property type="molecule type" value="Genomic_DNA"/>
</dbReference>